<feature type="region of interest" description="Disordered" evidence="2">
    <location>
        <begin position="685"/>
        <end position="707"/>
    </location>
</feature>
<keyword evidence="3" id="KW-0472">Membrane</keyword>
<evidence type="ECO:0000313" key="4">
    <source>
        <dbReference type="EMBL" id="KAK5107996.1"/>
    </source>
</evidence>
<comment type="caution">
    <text evidence="4">The sequence shown here is derived from an EMBL/GenBank/DDBJ whole genome shotgun (WGS) entry which is preliminary data.</text>
</comment>
<feature type="region of interest" description="Disordered" evidence="2">
    <location>
        <begin position="53"/>
        <end position="80"/>
    </location>
</feature>
<organism evidence="4 5">
    <name type="scientific">Meristemomyces frigidus</name>
    <dbReference type="NCBI Taxonomy" id="1508187"/>
    <lineage>
        <taxon>Eukaryota</taxon>
        <taxon>Fungi</taxon>
        <taxon>Dikarya</taxon>
        <taxon>Ascomycota</taxon>
        <taxon>Pezizomycotina</taxon>
        <taxon>Dothideomycetes</taxon>
        <taxon>Dothideomycetidae</taxon>
        <taxon>Mycosphaerellales</taxon>
        <taxon>Teratosphaeriaceae</taxon>
        <taxon>Meristemomyces</taxon>
    </lineage>
</organism>
<feature type="coiled-coil region" evidence="1">
    <location>
        <begin position="422"/>
        <end position="449"/>
    </location>
</feature>
<gene>
    <name evidence="4" type="ORF">LTR62_008890</name>
</gene>
<dbReference type="EMBL" id="JAVRRL010000099">
    <property type="protein sequence ID" value="KAK5107996.1"/>
    <property type="molecule type" value="Genomic_DNA"/>
</dbReference>
<proteinExistence type="predicted"/>
<feature type="region of interest" description="Disordered" evidence="2">
    <location>
        <begin position="1100"/>
        <end position="1131"/>
    </location>
</feature>
<feature type="region of interest" description="Disordered" evidence="2">
    <location>
        <begin position="317"/>
        <end position="338"/>
    </location>
</feature>
<feature type="compositionally biased region" description="Low complexity" evidence="2">
    <location>
        <begin position="190"/>
        <end position="201"/>
    </location>
</feature>
<evidence type="ECO:0000313" key="5">
    <source>
        <dbReference type="Proteomes" id="UP001310890"/>
    </source>
</evidence>
<reference evidence="4" key="1">
    <citation type="submission" date="2023-08" db="EMBL/GenBank/DDBJ databases">
        <title>Black Yeasts Isolated from many extreme environments.</title>
        <authorList>
            <person name="Coleine C."/>
            <person name="Stajich J.E."/>
            <person name="Selbmann L."/>
        </authorList>
    </citation>
    <scope>NUCLEOTIDE SEQUENCE</scope>
    <source>
        <strain evidence="4">CCFEE 5401</strain>
    </source>
</reference>
<feature type="compositionally biased region" description="Basic and acidic residues" evidence="2">
    <location>
        <begin position="527"/>
        <end position="540"/>
    </location>
</feature>
<name>A0AAN7YGW0_9PEZI</name>
<sequence length="1174" mass="132684">MYHRFTRFRTIKTRAKLIEKYKRRASFYDVDQRPFFTPKHIRFASHFNGRGRWPLDNVRRQESPRQPEDHPEDGHELSQREKEWKEKMEYMRKHIESDPYEAVFGKRFEPFWGPLVPSWMREEMGPLREHKHEPKQPSKPEQTVQAKLTPTKPATSKPITTRAQVDQANKPILSDMAKSPPQPNNKTYASYSSSSWDSRTNSTKHEEWDSVSNELKQYVFDPVSNRMIPIQAPQSADSPKAVETKIIVSNSASNTALGPNRSKDMRSLINTPRQDNKALQVPVKPFIPTRQMTETAVSVIGTAAEALKESILSLKEDSDKRMKQEQQAPAKPPRPAALSKLPVHDVDFLTADDVRSKMGKMKHTDLPKPSSAEQKAAMENNFDYNAAEWDKAESAVFRESELDRLIRHRAKLLSQERNSFHIEALKPELMKLDRRIAELQTEVEESATSYIPANAKLDGLGSTLPNADHTTRTEQLSHFGGNRITMGSQVGRAGHSSSRLATSLSRRVGTETTFGESRLQPSLARMQPKELPRTDDLDDSGAHEATEAVQNLTSVPKEWSMAADILQANRVKRTAAKQPYPYPVPRFADDMEARKSRYEAEVRQTQDEQSYATSADTLKLEKANAVLQAEVKEQKFLMQSHENRYAHKIRSLRQELETAYKQSAVHGEKHVERIRFLETEVAKARTAAGDTSTPIKKRPEKMAQAEGDMSPDIAKYVDAGKWYKQSSTKVADTVREPAVLKAEQKARDQALVKEVREIYEGEYGVIDVNHRQGGSSADKVSKVKGVVKQTSQSHTDVGEALAEHEKKVTYEFKDDGLEARLQREEKEARGRQGITRSETESKLKTTDNVVSRTQFSQAQSAEPTIDWAEPPVYRVLAYDSGNDIITTATTTANFTGSDTPISIQQALSQLYQPARFVSHFAELQQDGWQVIYGTRDLLVFRKVNPFAGESSTDSAFDENASLVDHGLIKPKENELAQEAANFYDKYKPDSQPYDPTSIENGKLMPYENAMAQEAAHAYDTARAAIVNPIDGTAKILHPSVSTGDYASPTGFLSYERPTFLNDLDAPYDHSQPADIKRLKPAPNTTEDGINVPRVKRQEPHYTGARLSKKERKWNERHERHHKRAENASRFSGRRRGGKLRFALAVGAGFAAVSYGIGVLAELSRQERREREGRR</sequence>
<feature type="region of interest" description="Disordered" evidence="2">
    <location>
        <begin position="128"/>
        <end position="208"/>
    </location>
</feature>
<dbReference type="Proteomes" id="UP001310890">
    <property type="component" value="Unassembled WGS sequence"/>
</dbReference>
<feature type="region of interest" description="Disordered" evidence="2">
    <location>
        <begin position="824"/>
        <end position="849"/>
    </location>
</feature>
<accession>A0AAN7YGW0</accession>
<evidence type="ECO:0000256" key="3">
    <source>
        <dbReference type="SAM" id="Phobius"/>
    </source>
</evidence>
<feature type="compositionally biased region" description="Low complexity" evidence="2">
    <location>
        <begin position="496"/>
        <end position="507"/>
    </location>
</feature>
<feature type="region of interest" description="Disordered" evidence="2">
    <location>
        <begin position="487"/>
        <end position="540"/>
    </location>
</feature>
<protein>
    <submittedName>
        <fullName evidence="4">Uncharacterized protein</fullName>
    </submittedName>
</protein>
<feature type="compositionally biased region" description="Basic and acidic residues" evidence="2">
    <location>
        <begin position="57"/>
        <end position="80"/>
    </location>
</feature>
<dbReference type="AlphaFoldDB" id="A0AAN7YGW0"/>
<feature type="compositionally biased region" description="Basic and acidic residues" evidence="2">
    <location>
        <begin position="128"/>
        <end position="138"/>
    </location>
</feature>
<keyword evidence="1" id="KW-0175">Coiled coil</keyword>
<keyword evidence="3" id="KW-0812">Transmembrane</keyword>
<evidence type="ECO:0000256" key="1">
    <source>
        <dbReference type="SAM" id="Coils"/>
    </source>
</evidence>
<feature type="transmembrane region" description="Helical" evidence="3">
    <location>
        <begin position="1139"/>
        <end position="1160"/>
    </location>
</feature>
<keyword evidence="3" id="KW-1133">Transmembrane helix</keyword>
<evidence type="ECO:0000256" key="2">
    <source>
        <dbReference type="SAM" id="MobiDB-lite"/>
    </source>
</evidence>
<feature type="compositionally biased region" description="Polar residues" evidence="2">
    <location>
        <begin position="139"/>
        <end position="167"/>
    </location>
</feature>